<dbReference type="Gene3D" id="3.40.47.10">
    <property type="match status" value="1"/>
</dbReference>
<dbReference type="Pfam" id="PF02801">
    <property type="entry name" value="Ketoacyl-synt_C"/>
    <property type="match status" value="1"/>
</dbReference>
<dbReference type="InterPro" id="IPR000794">
    <property type="entry name" value="Beta-ketoacyl_synthase"/>
</dbReference>
<dbReference type="SMART" id="SM00825">
    <property type="entry name" value="PKS_KS"/>
    <property type="match status" value="1"/>
</dbReference>
<name>A0AAW8D1E1_9BURK</name>
<dbReference type="Proteomes" id="UP001242045">
    <property type="component" value="Unassembled WGS sequence"/>
</dbReference>
<dbReference type="PANTHER" id="PTHR11712">
    <property type="entry name" value="POLYKETIDE SYNTHASE-RELATED"/>
    <property type="match status" value="1"/>
</dbReference>
<gene>
    <name evidence="15" type="ORF">J2W31_002766</name>
</gene>
<dbReference type="RefSeq" id="WP_307685100.1">
    <property type="nucleotide sequence ID" value="NZ_JAUSRD010000005.1"/>
</dbReference>
<dbReference type="InterPro" id="IPR020841">
    <property type="entry name" value="PKS_Beta-ketoAc_synthase_dom"/>
</dbReference>
<evidence type="ECO:0000256" key="4">
    <source>
        <dbReference type="ARBA" id="ARBA00022475"/>
    </source>
</evidence>
<dbReference type="GO" id="GO:0005886">
    <property type="term" value="C:plasma membrane"/>
    <property type="evidence" value="ECO:0007669"/>
    <property type="project" value="UniProtKB-SubCell"/>
</dbReference>
<accession>A0AAW8D1E1</accession>
<evidence type="ECO:0000313" key="16">
    <source>
        <dbReference type="Proteomes" id="UP001242045"/>
    </source>
</evidence>
<comment type="similarity">
    <text evidence="2 13">Belongs to the thiolase-like superfamily. Beta-ketoacyl-ACP synthases family.</text>
</comment>
<dbReference type="Pfam" id="PF00109">
    <property type="entry name" value="ketoacyl-synt"/>
    <property type="match status" value="1"/>
</dbReference>
<evidence type="ECO:0000256" key="1">
    <source>
        <dbReference type="ARBA" id="ARBA00004533"/>
    </source>
</evidence>
<feature type="domain" description="Ketosynthase family 3 (KS3)" evidence="14">
    <location>
        <begin position="19"/>
        <end position="423"/>
    </location>
</feature>
<keyword evidence="8" id="KW-1133">Transmembrane helix</keyword>
<dbReference type="GO" id="GO:0004315">
    <property type="term" value="F:3-oxoacyl-[acyl-carrier-protein] synthase activity"/>
    <property type="evidence" value="ECO:0007669"/>
    <property type="project" value="TreeGrafter"/>
</dbReference>
<evidence type="ECO:0000256" key="2">
    <source>
        <dbReference type="ARBA" id="ARBA00008467"/>
    </source>
</evidence>
<evidence type="ECO:0000259" key="14">
    <source>
        <dbReference type="PROSITE" id="PS52004"/>
    </source>
</evidence>
<evidence type="ECO:0000256" key="13">
    <source>
        <dbReference type="RuleBase" id="RU003694"/>
    </source>
</evidence>
<evidence type="ECO:0000256" key="6">
    <source>
        <dbReference type="ARBA" id="ARBA00022679"/>
    </source>
</evidence>
<dbReference type="InterPro" id="IPR016039">
    <property type="entry name" value="Thiolase-like"/>
</dbReference>
<keyword evidence="7" id="KW-0812">Transmembrane</keyword>
<keyword evidence="6 13" id="KW-0808">Transferase</keyword>
<keyword evidence="9" id="KW-0472">Membrane</keyword>
<keyword evidence="5" id="KW-0997">Cell inner membrane</keyword>
<comment type="subcellular location">
    <subcellularLocation>
        <location evidence="1">Cell inner membrane</location>
    </subcellularLocation>
</comment>
<keyword evidence="15" id="KW-0012">Acyltransferase</keyword>
<dbReference type="EMBL" id="JAUSRD010000005">
    <property type="protein sequence ID" value="MDP9893651.1"/>
    <property type="molecule type" value="Genomic_DNA"/>
</dbReference>
<protein>
    <recommendedName>
        <fullName evidence="11">Nodulation protein E</fullName>
    </recommendedName>
    <alternativeName>
        <fullName evidence="12">Host-specificity of nodulation protein B</fullName>
    </alternativeName>
</protein>
<evidence type="ECO:0000256" key="10">
    <source>
        <dbReference type="ARBA" id="ARBA00037576"/>
    </source>
</evidence>
<organism evidence="15 16">
    <name type="scientific">Variovorax boronicumulans</name>
    <dbReference type="NCBI Taxonomy" id="436515"/>
    <lineage>
        <taxon>Bacteria</taxon>
        <taxon>Pseudomonadati</taxon>
        <taxon>Pseudomonadota</taxon>
        <taxon>Betaproteobacteria</taxon>
        <taxon>Burkholderiales</taxon>
        <taxon>Comamonadaceae</taxon>
        <taxon>Variovorax</taxon>
    </lineage>
</organism>
<dbReference type="SUPFAM" id="SSF53901">
    <property type="entry name" value="Thiolase-like"/>
    <property type="match status" value="2"/>
</dbReference>
<keyword evidence="4" id="KW-1003">Cell membrane</keyword>
<evidence type="ECO:0000256" key="8">
    <source>
        <dbReference type="ARBA" id="ARBA00022989"/>
    </source>
</evidence>
<dbReference type="AlphaFoldDB" id="A0AAW8D1E1"/>
<comment type="function">
    <text evidence="10">Proposed to synthesize NOD factor fatty acyl chain. Involved in the synthesis of a highly unsaturated fatty acid moiety, which forms part of a lipo-oligosaccharide that is responsible for host specificity.</text>
</comment>
<dbReference type="PANTHER" id="PTHR11712:SF352">
    <property type="entry name" value="3-OXOACYL-[ACYL-CARRIER-PROTEIN] SYNTHASE"/>
    <property type="match status" value="1"/>
</dbReference>
<evidence type="ECO:0000256" key="12">
    <source>
        <dbReference type="ARBA" id="ARBA00041756"/>
    </source>
</evidence>
<evidence type="ECO:0000256" key="9">
    <source>
        <dbReference type="ARBA" id="ARBA00023136"/>
    </source>
</evidence>
<evidence type="ECO:0000256" key="11">
    <source>
        <dbReference type="ARBA" id="ARBA00039445"/>
    </source>
</evidence>
<evidence type="ECO:0000256" key="3">
    <source>
        <dbReference type="ARBA" id="ARBA00022458"/>
    </source>
</evidence>
<dbReference type="CDD" id="cd00834">
    <property type="entry name" value="KAS_I_II"/>
    <property type="match status" value="1"/>
</dbReference>
<dbReference type="GO" id="GO:0006633">
    <property type="term" value="P:fatty acid biosynthetic process"/>
    <property type="evidence" value="ECO:0007669"/>
    <property type="project" value="TreeGrafter"/>
</dbReference>
<evidence type="ECO:0000256" key="7">
    <source>
        <dbReference type="ARBA" id="ARBA00022692"/>
    </source>
</evidence>
<dbReference type="InterPro" id="IPR014031">
    <property type="entry name" value="Ketoacyl_synth_C"/>
</dbReference>
<proteinExistence type="inferred from homology"/>
<comment type="caution">
    <text evidence="15">The sequence shown here is derived from an EMBL/GenBank/DDBJ whole genome shotgun (WGS) entry which is preliminary data.</text>
</comment>
<dbReference type="PROSITE" id="PS52004">
    <property type="entry name" value="KS3_2"/>
    <property type="match status" value="1"/>
</dbReference>
<keyword evidence="3" id="KW-0536">Nodulation</keyword>
<reference evidence="15" key="1">
    <citation type="submission" date="2023-07" db="EMBL/GenBank/DDBJ databases">
        <title>Sorghum-associated microbial communities from plants grown in Nebraska, USA.</title>
        <authorList>
            <person name="Schachtman D."/>
        </authorList>
    </citation>
    <scope>NUCLEOTIDE SEQUENCE</scope>
    <source>
        <strain evidence="15">DS3754</strain>
    </source>
</reference>
<evidence type="ECO:0000256" key="5">
    <source>
        <dbReference type="ARBA" id="ARBA00022519"/>
    </source>
</evidence>
<dbReference type="InterPro" id="IPR014030">
    <property type="entry name" value="Ketoacyl_synth_N"/>
</dbReference>
<sequence>MSSGAAHAVLAASAARAASAPVRVSGMGFVTPIGRTVEAFDDALFAGRSAVRAQTLEIKGMDPMSLAVAACDFDSNGVRSTSRLPLDRGTAMALAAAQDAATQAGLGPDSVDPERLGIFWGSGLAGAGAFDTTTSALYGEQKRMRPTTVLTVMPNAAVAELALHFGARGSAIAYACACASSAVAIGEAMRAIRGGWIDVAIVGGHDAMLTPGVMASWHAMRVMAPPPADAPSSACRPFSGDRAGFAIGEGAAALVIESEAHARARGAEAAPFVLAGYATNCDGTHITNPDSAGQVRAMRAALRDAGIEASDIGHINAHGTATSAGDAAEAASIHEVFGNAVPVSATKAIHGHVLGGGGAIELIAALRALARESLPPIANLQTPDAAFDLDFVRGEAREAKGIRYALSNSFAFGGTNAVIVAGLSSDASDATDR</sequence>
<evidence type="ECO:0000313" key="15">
    <source>
        <dbReference type="EMBL" id="MDP9893651.1"/>
    </source>
</evidence>